<protein>
    <recommendedName>
        <fullName evidence="1">Defective in cullin neddylation protein</fullName>
    </recommendedName>
</protein>
<dbReference type="EMBL" id="KZ613479">
    <property type="protein sequence ID" value="PMD22071.1"/>
    <property type="molecule type" value="Genomic_DNA"/>
</dbReference>
<evidence type="ECO:0000313" key="3">
    <source>
        <dbReference type="EMBL" id="PMD22071.1"/>
    </source>
</evidence>
<dbReference type="GO" id="GO:0097602">
    <property type="term" value="F:cullin family protein binding"/>
    <property type="evidence" value="ECO:0007669"/>
    <property type="project" value="TreeGrafter"/>
</dbReference>
<gene>
    <name evidence="3" type="ORF">NA56DRAFT_111310</name>
</gene>
<name>A0A2J6Q748_9HELO</name>
<reference evidence="3 4" key="1">
    <citation type="submission" date="2016-05" db="EMBL/GenBank/DDBJ databases">
        <title>A degradative enzymes factory behind the ericoid mycorrhizal symbiosis.</title>
        <authorList>
            <consortium name="DOE Joint Genome Institute"/>
            <person name="Martino E."/>
            <person name="Morin E."/>
            <person name="Grelet G."/>
            <person name="Kuo A."/>
            <person name="Kohler A."/>
            <person name="Daghino S."/>
            <person name="Barry K."/>
            <person name="Choi C."/>
            <person name="Cichocki N."/>
            <person name="Clum A."/>
            <person name="Copeland A."/>
            <person name="Hainaut M."/>
            <person name="Haridas S."/>
            <person name="Labutti K."/>
            <person name="Lindquist E."/>
            <person name="Lipzen A."/>
            <person name="Khouja H.-R."/>
            <person name="Murat C."/>
            <person name="Ohm R."/>
            <person name="Olson A."/>
            <person name="Spatafora J."/>
            <person name="Veneault-Fourrey C."/>
            <person name="Henrissat B."/>
            <person name="Grigoriev I."/>
            <person name="Martin F."/>
            <person name="Perotto S."/>
        </authorList>
    </citation>
    <scope>NUCLEOTIDE SEQUENCE [LARGE SCALE GENOMIC DNA]</scope>
    <source>
        <strain evidence="3 4">UAMH 7357</strain>
    </source>
</reference>
<dbReference type="GO" id="GO:0031624">
    <property type="term" value="F:ubiquitin conjugating enzyme binding"/>
    <property type="evidence" value="ECO:0007669"/>
    <property type="project" value="TreeGrafter"/>
</dbReference>
<organism evidence="3 4">
    <name type="scientific">Hyaloscypha hepaticicola</name>
    <dbReference type="NCBI Taxonomy" id="2082293"/>
    <lineage>
        <taxon>Eukaryota</taxon>
        <taxon>Fungi</taxon>
        <taxon>Dikarya</taxon>
        <taxon>Ascomycota</taxon>
        <taxon>Pezizomycotina</taxon>
        <taxon>Leotiomycetes</taxon>
        <taxon>Helotiales</taxon>
        <taxon>Hyaloscyphaceae</taxon>
        <taxon>Hyaloscypha</taxon>
    </lineage>
</organism>
<dbReference type="STRING" id="1745343.A0A2J6Q748"/>
<dbReference type="Pfam" id="PF03556">
    <property type="entry name" value="Cullin_binding"/>
    <property type="match status" value="1"/>
</dbReference>
<accession>A0A2J6Q748</accession>
<dbReference type="PROSITE" id="PS51229">
    <property type="entry name" value="DCUN1"/>
    <property type="match status" value="1"/>
</dbReference>
<dbReference type="InterPro" id="IPR014764">
    <property type="entry name" value="DCN-prot"/>
</dbReference>
<comment type="function">
    <text evidence="1">Neddylation of cullins play an essential role in the regulation of SCF-type complexes activity.</text>
</comment>
<dbReference type="InterPro" id="IPR005176">
    <property type="entry name" value="PONY_dom"/>
</dbReference>
<sequence length="239" mass="27209">MQSDQITNSDFNSYFASNGSAPLAAKEKDSLGKLFEKYRDSTDEEDKTGVNGTMRYLQDLGLNLESAEILVPLEIVQAPALAEMSKDAFVEGWKAIGADTIPKQKAYVAGQLKQLSVDMALFKRVYRHTFICSREPGQKALPLENALVYWEMIFSEPGKPWITGTTNWTNLWIEFLKANWTKTVNKDMWNQTFEFFQKTMQDETLSFWSEDGAWPGVIDEFVANVKEKRGDLPDTMETD</sequence>
<dbReference type="Gene3D" id="1.10.238.10">
    <property type="entry name" value="EF-hand"/>
    <property type="match status" value="1"/>
</dbReference>
<dbReference type="OrthoDB" id="27198at2759"/>
<dbReference type="Proteomes" id="UP000235672">
    <property type="component" value="Unassembled WGS sequence"/>
</dbReference>
<evidence type="ECO:0000256" key="1">
    <source>
        <dbReference type="RuleBase" id="RU410713"/>
    </source>
</evidence>
<dbReference type="AlphaFoldDB" id="A0A2J6Q748"/>
<dbReference type="GO" id="GO:0000151">
    <property type="term" value="C:ubiquitin ligase complex"/>
    <property type="evidence" value="ECO:0007669"/>
    <property type="project" value="TreeGrafter"/>
</dbReference>
<dbReference type="GO" id="GO:0032182">
    <property type="term" value="F:ubiquitin-like protein binding"/>
    <property type="evidence" value="ECO:0007669"/>
    <property type="project" value="TreeGrafter"/>
</dbReference>
<feature type="domain" description="DCUN1" evidence="2">
    <location>
        <begin position="26"/>
        <end position="226"/>
    </location>
</feature>
<dbReference type="Gene3D" id="1.10.238.200">
    <property type="entry name" value="Cullin, PONY binding domain"/>
    <property type="match status" value="1"/>
</dbReference>
<evidence type="ECO:0000313" key="4">
    <source>
        <dbReference type="Proteomes" id="UP000235672"/>
    </source>
</evidence>
<dbReference type="PANTHER" id="PTHR12281:SF31">
    <property type="entry name" value="DCN1-LIKE PROTEIN 3"/>
    <property type="match status" value="1"/>
</dbReference>
<proteinExistence type="predicted"/>
<keyword evidence="4" id="KW-1185">Reference proteome</keyword>
<dbReference type="PANTHER" id="PTHR12281">
    <property type="entry name" value="RP42 RELATED"/>
    <property type="match status" value="1"/>
</dbReference>
<dbReference type="GO" id="GO:0045116">
    <property type="term" value="P:protein neddylation"/>
    <property type="evidence" value="ECO:0007669"/>
    <property type="project" value="TreeGrafter"/>
</dbReference>
<evidence type="ECO:0000259" key="2">
    <source>
        <dbReference type="PROSITE" id="PS51229"/>
    </source>
</evidence>
<dbReference type="InterPro" id="IPR042460">
    <property type="entry name" value="DCN1-like_PONY"/>
</dbReference>